<dbReference type="PANTHER" id="PTHR21286">
    <property type="entry name" value="NUCLEAR PORE COMPLEX PROTEIN NUP160"/>
    <property type="match status" value="1"/>
</dbReference>
<evidence type="ECO:0000259" key="8">
    <source>
        <dbReference type="Pfam" id="PF23354"/>
    </source>
</evidence>
<keyword evidence="3" id="KW-0539">Nucleus</keyword>
<evidence type="ECO:0000256" key="3">
    <source>
        <dbReference type="ARBA" id="ARBA00023242"/>
    </source>
</evidence>
<dbReference type="CTD" id="23279"/>
<dbReference type="KEGG" id="dhe:111592535"/>
<keyword evidence="2" id="KW-0813">Transport</keyword>
<dbReference type="InterPro" id="IPR056535">
    <property type="entry name" value="TPR_NUP160_M"/>
</dbReference>
<protein>
    <submittedName>
        <fullName evidence="10">Nuclear pore complex protein Nup160 homolog</fullName>
    </submittedName>
</protein>
<dbReference type="OrthoDB" id="67716at2759"/>
<dbReference type="RefSeq" id="XP_023160586.2">
    <property type="nucleotide sequence ID" value="XM_023304818.2"/>
</dbReference>
<dbReference type="GeneID" id="111592535"/>
<dbReference type="Proteomes" id="UP000504633">
    <property type="component" value="Unplaced"/>
</dbReference>
<evidence type="ECO:0000256" key="2">
    <source>
        <dbReference type="ARBA" id="ARBA00022448"/>
    </source>
</evidence>
<evidence type="ECO:0000259" key="6">
    <source>
        <dbReference type="Pfam" id="PF23345"/>
    </source>
</evidence>
<evidence type="ECO:0000313" key="10">
    <source>
        <dbReference type="RefSeq" id="XP_023160586.2"/>
    </source>
</evidence>
<feature type="domain" description="NUP160 helical" evidence="6">
    <location>
        <begin position="551"/>
        <end position="781"/>
    </location>
</feature>
<feature type="coiled-coil region" evidence="4">
    <location>
        <begin position="1366"/>
        <end position="1393"/>
    </location>
</feature>
<evidence type="ECO:0000256" key="4">
    <source>
        <dbReference type="SAM" id="Coils"/>
    </source>
</evidence>
<dbReference type="PANTHER" id="PTHR21286:SF0">
    <property type="entry name" value="NUCLEAR PORE COMPLEX PROTEIN NUP160"/>
    <property type="match status" value="1"/>
</dbReference>
<name>A0A6J1L4F8_DROHY</name>
<dbReference type="InterPro" id="IPR056536">
    <property type="entry name" value="TPR_NUP160_C"/>
</dbReference>
<dbReference type="InterPro" id="IPR056547">
    <property type="entry name" value="NUP160_helical"/>
</dbReference>
<accession>A0A6J1L4F8</accession>
<dbReference type="OMA" id="TLWKNNM"/>
<dbReference type="InterPro" id="IPR021717">
    <property type="entry name" value="Nucleoporin_Nup160"/>
</dbReference>
<keyword evidence="4" id="KW-0175">Coiled coil</keyword>
<dbReference type="GO" id="GO:0017056">
    <property type="term" value="F:structural constituent of nuclear pore"/>
    <property type="evidence" value="ECO:0007669"/>
    <property type="project" value="TreeGrafter"/>
</dbReference>
<comment type="subcellular location">
    <subcellularLocation>
        <location evidence="1">Nucleus</location>
    </subcellularLocation>
</comment>
<proteinExistence type="predicted"/>
<keyword evidence="9" id="KW-1185">Reference proteome</keyword>
<dbReference type="Pfam" id="PF23347">
    <property type="entry name" value="TPR_Nup160_C"/>
    <property type="match status" value="1"/>
</dbReference>
<sequence length="1412" mass="160690">MGTKSNMSYREVIPRNINPEEWIEVEINTGTQSTLQDIKTFGKSGSYCYNCVTNGQNRNRFIYWRTYQDIVELSEVSLDVSLLRNHLRLRFTDSAVLNVSLSEKADAVTLLAVTVSSIHRIVFPLQKDNSSSSASATSVDSQRNSIFYDATSYLKDRSIFYVIDGTMAISVPHLAASDMSGDSDEAFFAVDYHSKLMLYIMNCRTGSTVSHEVKESHLMPRFLSNLKGALTGRGEHLEGAISMAFSRIDGGMFLLVLYRNNELRLWSATSLQSVASYVCGESQGAQGPQNSLLRKIDDHNFCVFLSHERESEFICLSIICHQMSDTNTKTLGLAVRHKVPAPQIDLADFDATCSHIWTLWSNAEGEFNVSAIFLDTDSSVKWVSAALEPPPDRYCLTIEQGVDPREAYCSYIFHPGRFDRNVIAKALYMFRRVNMQFDIKQLTMGMLKEQVCQTVEDEIQNELKDFVVSDEEYLEIATRLWDRFYSCCEQYHIKFSEPTGLSVLSAMDAVCVIRRQSFALLRPCEMLEHRMLVGEHNKEVASFVAPFCQNDIVAAEGFIELMEVINQLEKILSEDIKMEMEKKIYQRDDEVLTKLLIQITKGDDNIDNGGISLPIDCIEQIRKKLQSIAIVEAAINMLLDLLAIVDEDAYPDSAGGHSKSTRFLQSTGALFGSEYGISILAETVKQMAMIRFAVCRNLLILQYILYGNASKCDFTIMTNINFLNSYYTLVWISETPISLNTPVNFEVSIQRLTRAQLFSGYTRPYSSKIYLNNQTTLLCLFLQSKGLFSALSMLLKEPNALVHQLSMRQTLLQLVGCINQMLWPEAWNDVFPEWLFGTCHHIIIQDYERLLSGWCVEKADSRSFMLAVSLLDCGEPQKAINLFERVQESVLKEPFLFEQVLKNTPLYSKLSNVLTRQKIVPTKAEAKQALVHYYLKVIQLFEQHSAYDFIIQLAHVAMNKLNVDDHQLPMFQSIVFNNHLQLGHYEEAYHALVYNADTSRRKDCLRQLIIMLFQCKRFDLLMQLPYNGLQEEFENIVESRARSLSIDQNEVYNFLYAFHANKGNMRKAATVMYEQAMRLQVDSDAPDALQKRCSSLLVCINCLYLVDARYRWIAKPTIGDDKVTMDMSNNVEDSQEIERVQEVVVLELTDIRRELLHTEALRELAQHRKDVGAYEMAGAEELSYLLATCGLYTAALKLARGHTFSVLPIFESLAAACVNTSEDKTKDAWVWLQNNDLADLPHRSSAADMAWSLLQKLVVDNELNESTLIRKCVANRILNLNAFVPQWLYDSYKLANSRELLHLLVKHNRLLDAADLACEMIGAMLGAGSEYFDFKHSVNVTSPQLAFPINTIDLLLHGLQINGSQNIEYEVAHAKLEEEVARYIETVKRTTDDKIKLAILTDRQNRQQHIIG</sequence>
<dbReference type="Pfam" id="PF23345">
    <property type="entry name" value="NUP160_helical"/>
    <property type="match status" value="1"/>
</dbReference>
<dbReference type="GO" id="GO:0005643">
    <property type="term" value="C:nuclear pore"/>
    <property type="evidence" value="ECO:0007669"/>
    <property type="project" value="UniProtKB-ARBA"/>
</dbReference>
<feature type="domain" description="Nucleoporin Nup120/160 beta-propeller" evidence="5">
    <location>
        <begin position="60"/>
        <end position="528"/>
    </location>
</feature>
<dbReference type="Pfam" id="PF11715">
    <property type="entry name" value="Beta-prop_Nup120_160"/>
    <property type="match status" value="1"/>
</dbReference>
<reference evidence="10" key="1">
    <citation type="submission" date="2025-08" db="UniProtKB">
        <authorList>
            <consortium name="RefSeq"/>
        </authorList>
    </citation>
    <scope>IDENTIFICATION</scope>
    <source>
        <strain evidence="10">15085-1641.00</strain>
        <tissue evidence="10">Whole body</tissue>
    </source>
</reference>
<organism evidence="9 10">
    <name type="scientific">Drosophila hydei</name>
    <name type="common">Fruit fly</name>
    <dbReference type="NCBI Taxonomy" id="7224"/>
    <lineage>
        <taxon>Eukaryota</taxon>
        <taxon>Metazoa</taxon>
        <taxon>Ecdysozoa</taxon>
        <taxon>Arthropoda</taxon>
        <taxon>Hexapoda</taxon>
        <taxon>Insecta</taxon>
        <taxon>Pterygota</taxon>
        <taxon>Neoptera</taxon>
        <taxon>Endopterygota</taxon>
        <taxon>Diptera</taxon>
        <taxon>Brachycera</taxon>
        <taxon>Muscomorpha</taxon>
        <taxon>Ephydroidea</taxon>
        <taxon>Drosophilidae</taxon>
        <taxon>Drosophila</taxon>
    </lineage>
</organism>
<evidence type="ECO:0000259" key="5">
    <source>
        <dbReference type="Pfam" id="PF11715"/>
    </source>
</evidence>
<dbReference type="Pfam" id="PF23354">
    <property type="entry name" value="TPR_NUP160_120_M"/>
    <property type="match status" value="1"/>
</dbReference>
<evidence type="ECO:0000256" key="1">
    <source>
        <dbReference type="ARBA" id="ARBA00004123"/>
    </source>
</evidence>
<evidence type="ECO:0000259" key="7">
    <source>
        <dbReference type="Pfam" id="PF23347"/>
    </source>
</evidence>
<evidence type="ECO:0000313" key="9">
    <source>
        <dbReference type="Proteomes" id="UP000504633"/>
    </source>
</evidence>
<feature type="domain" description="NUP160 middle TPR" evidence="8">
    <location>
        <begin position="823"/>
        <end position="1105"/>
    </location>
</feature>
<dbReference type="InterPro" id="IPR059141">
    <property type="entry name" value="Beta-prop_Nup120_160"/>
</dbReference>
<feature type="domain" description="NUP160 C-terminal TPR" evidence="7">
    <location>
        <begin position="1147"/>
        <end position="1398"/>
    </location>
</feature>
<gene>
    <name evidence="10" type="primary">LOC111592535</name>
</gene>